<gene>
    <name evidence="1" type="ORF">DBX24_00785</name>
</gene>
<dbReference type="Proteomes" id="UP000464318">
    <property type="component" value="Chromosome"/>
</dbReference>
<evidence type="ECO:0000313" key="1">
    <source>
        <dbReference type="EMBL" id="QHN64526.1"/>
    </source>
</evidence>
<organism evidence="1 2">
    <name type="scientific">Bergeyella cardium</name>
    <dbReference type="NCBI Taxonomy" id="1585976"/>
    <lineage>
        <taxon>Bacteria</taxon>
        <taxon>Pseudomonadati</taxon>
        <taxon>Bacteroidota</taxon>
        <taxon>Flavobacteriia</taxon>
        <taxon>Flavobacteriales</taxon>
        <taxon>Weeksellaceae</taxon>
        <taxon>Bergeyella</taxon>
    </lineage>
</organism>
<dbReference type="KEGG" id="bcad:DBX24_00785"/>
<dbReference type="AlphaFoldDB" id="A0A6P1QQS8"/>
<evidence type="ECO:0000313" key="2">
    <source>
        <dbReference type="Proteomes" id="UP000464318"/>
    </source>
</evidence>
<name>A0A6P1QQS8_9FLAO</name>
<dbReference type="RefSeq" id="WP_160223662.1">
    <property type="nucleotide sequence ID" value="NZ_CP029149.1"/>
</dbReference>
<keyword evidence="2" id="KW-1185">Reference proteome</keyword>
<reference evidence="1 2" key="1">
    <citation type="submission" date="2018-04" db="EMBL/GenBank/DDBJ databases">
        <title>Characteristic and Complete Genome Sequencing of A Novel Member of Infective Endocarditis Causative Bacteria: Bergeyella cardium QL-PH.</title>
        <authorList>
            <person name="Pan H."/>
            <person name="Sun E."/>
            <person name="Zhang Y."/>
        </authorList>
    </citation>
    <scope>NUCLEOTIDE SEQUENCE [LARGE SCALE GENOMIC DNA]</scope>
    <source>
        <strain evidence="1 2">HPQL</strain>
    </source>
</reference>
<protein>
    <submittedName>
        <fullName evidence="1">Uncharacterized protein</fullName>
    </submittedName>
</protein>
<sequence length="81" mass="9483">MELHEINEIIKSLPEKHKDAILKLIDIKTNEDMKEVIQTIKHLENRVDSQINRVDSQIKIILWVLGIIITLIVSIILKMFL</sequence>
<proteinExistence type="predicted"/>
<dbReference type="EMBL" id="CP029149">
    <property type="protein sequence ID" value="QHN64526.1"/>
    <property type="molecule type" value="Genomic_DNA"/>
</dbReference>
<accession>A0A6P1QQS8</accession>